<keyword evidence="3" id="KW-1185">Reference proteome</keyword>
<dbReference type="GO" id="GO:0006952">
    <property type="term" value="P:defense response"/>
    <property type="evidence" value="ECO:0007669"/>
    <property type="project" value="UniProtKB-KW"/>
</dbReference>
<accession>A0A803L2Z9</accession>
<evidence type="ECO:0000313" key="2">
    <source>
        <dbReference type="EnsemblPlants" id="AUR62006238-RA:cds"/>
    </source>
</evidence>
<sequence>MVSPRSSTRVPNIDNCDSLKNIYDVLQHLPALEELSISSCEELDLRDTRTWPDLRSLYFLEVSHISKLQVLPSAIGSLQALRELKIIYLDNLTSLPEEIGRLSQLQRLVIYGCRKLASLPQSLRSLSSLLLNISNCPQLETRCQQPNGEDWPLIQHIPNIVIY</sequence>
<keyword evidence="1" id="KW-0611">Plant defense</keyword>
<protein>
    <submittedName>
        <fullName evidence="2">Uncharacterized protein</fullName>
    </submittedName>
</protein>
<organism evidence="2 3">
    <name type="scientific">Chenopodium quinoa</name>
    <name type="common">Quinoa</name>
    <dbReference type="NCBI Taxonomy" id="63459"/>
    <lineage>
        <taxon>Eukaryota</taxon>
        <taxon>Viridiplantae</taxon>
        <taxon>Streptophyta</taxon>
        <taxon>Embryophyta</taxon>
        <taxon>Tracheophyta</taxon>
        <taxon>Spermatophyta</taxon>
        <taxon>Magnoliopsida</taxon>
        <taxon>eudicotyledons</taxon>
        <taxon>Gunneridae</taxon>
        <taxon>Pentapetalae</taxon>
        <taxon>Caryophyllales</taxon>
        <taxon>Chenopodiaceae</taxon>
        <taxon>Chenopodioideae</taxon>
        <taxon>Atripliceae</taxon>
        <taxon>Chenopodium</taxon>
    </lineage>
</organism>
<reference evidence="2" key="1">
    <citation type="journal article" date="2017" name="Nature">
        <title>The genome of Chenopodium quinoa.</title>
        <authorList>
            <person name="Jarvis D.E."/>
            <person name="Ho Y.S."/>
            <person name="Lightfoot D.J."/>
            <person name="Schmoeckel S.M."/>
            <person name="Li B."/>
            <person name="Borm T.J.A."/>
            <person name="Ohyanagi H."/>
            <person name="Mineta K."/>
            <person name="Michell C.T."/>
            <person name="Saber N."/>
            <person name="Kharbatia N.M."/>
            <person name="Rupper R.R."/>
            <person name="Sharp A.R."/>
            <person name="Dally N."/>
            <person name="Boughton B.A."/>
            <person name="Woo Y.H."/>
            <person name="Gao G."/>
            <person name="Schijlen E.G.W.M."/>
            <person name="Guo X."/>
            <person name="Momin A.A."/>
            <person name="Negrao S."/>
            <person name="Al-Babili S."/>
            <person name="Gehring C."/>
            <person name="Roessner U."/>
            <person name="Jung C."/>
            <person name="Murphy K."/>
            <person name="Arold S.T."/>
            <person name="Gojobori T."/>
            <person name="van der Linden C.G."/>
            <person name="van Loo E.N."/>
            <person name="Jellen E.N."/>
            <person name="Maughan P.J."/>
            <person name="Tester M."/>
        </authorList>
    </citation>
    <scope>NUCLEOTIDE SEQUENCE [LARGE SCALE GENOMIC DNA]</scope>
    <source>
        <strain evidence="2">cv. PI 614886</strain>
    </source>
</reference>
<proteinExistence type="predicted"/>
<evidence type="ECO:0000313" key="3">
    <source>
        <dbReference type="Proteomes" id="UP000596660"/>
    </source>
</evidence>
<dbReference type="Gramene" id="AUR62006238-RA">
    <property type="protein sequence ID" value="AUR62006238-RA:cds"/>
    <property type="gene ID" value="AUR62006238"/>
</dbReference>
<dbReference type="InterPro" id="IPR032675">
    <property type="entry name" value="LRR_dom_sf"/>
</dbReference>
<dbReference type="PANTHER" id="PTHR36766">
    <property type="entry name" value="PLANT BROAD-SPECTRUM MILDEW RESISTANCE PROTEIN RPW8"/>
    <property type="match status" value="1"/>
</dbReference>
<dbReference type="SUPFAM" id="SSF52047">
    <property type="entry name" value="RNI-like"/>
    <property type="match status" value="1"/>
</dbReference>
<dbReference type="PANTHER" id="PTHR36766:SF40">
    <property type="entry name" value="DISEASE RESISTANCE PROTEIN RGA3"/>
    <property type="match status" value="1"/>
</dbReference>
<evidence type="ECO:0000256" key="1">
    <source>
        <dbReference type="ARBA" id="ARBA00022821"/>
    </source>
</evidence>
<dbReference type="AlphaFoldDB" id="A0A803L2Z9"/>
<dbReference type="Gene3D" id="3.80.10.10">
    <property type="entry name" value="Ribonuclease Inhibitor"/>
    <property type="match status" value="1"/>
</dbReference>
<name>A0A803L2Z9_CHEQI</name>
<dbReference type="Proteomes" id="UP000596660">
    <property type="component" value="Unplaced"/>
</dbReference>
<reference evidence="2" key="2">
    <citation type="submission" date="2021-03" db="UniProtKB">
        <authorList>
            <consortium name="EnsemblPlants"/>
        </authorList>
    </citation>
    <scope>IDENTIFICATION</scope>
</reference>
<dbReference type="OMA" id="FRHAKAN"/>
<dbReference type="EnsemblPlants" id="AUR62006238-RA">
    <property type="protein sequence ID" value="AUR62006238-RA:cds"/>
    <property type="gene ID" value="AUR62006238"/>
</dbReference>